<dbReference type="RefSeq" id="WP_126195896.1">
    <property type="nucleotide sequence ID" value="NZ_CP085954.1"/>
</dbReference>
<feature type="region of interest" description="Disordered" evidence="1">
    <location>
        <begin position="30"/>
        <end position="49"/>
    </location>
</feature>
<accession>A0A3P8MDC1</accession>
<dbReference type="Proteomes" id="UP000676853">
    <property type="component" value="Unassembled WGS sequence"/>
</dbReference>
<feature type="signal peptide" evidence="2">
    <location>
        <begin position="1"/>
        <end position="25"/>
    </location>
</feature>
<name>A0A3P8MDC1_TSUPA</name>
<evidence type="ECO:0000313" key="6">
    <source>
        <dbReference type="Proteomes" id="UP000676853"/>
    </source>
</evidence>
<evidence type="ECO:0000256" key="2">
    <source>
        <dbReference type="SAM" id="SignalP"/>
    </source>
</evidence>
<reference evidence="3 6" key="2">
    <citation type="submission" date="2021-04" db="EMBL/GenBank/DDBJ databases">
        <title>Whole genome sequence analysis of a thiophenic sulfur metabolizing bacteria.</title>
        <authorList>
            <person name="Akhtar N."/>
            <person name="Akram J."/>
            <person name="Aslam A."/>
        </authorList>
    </citation>
    <scope>NUCLEOTIDE SEQUENCE [LARGE SCALE GENOMIC DNA]</scope>
    <source>
        <strain evidence="3 6">3OW</strain>
    </source>
</reference>
<dbReference type="EMBL" id="LR131273">
    <property type="protein sequence ID" value="VDR38703.1"/>
    <property type="molecule type" value="Genomic_DNA"/>
</dbReference>
<feature type="chain" id="PRO_5039310916" description="Lipoprotein" evidence="2">
    <location>
        <begin position="26"/>
        <end position="131"/>
    </location>
</feature>
<organism evidence="4 5">
    <name type="scientific">Tsukamurella paurometabola</name>
    <name type="common">Corynebacterium paurometabolum</name>
    <dbReference type="NCBI Taxonomy" id="2061"/>
    <lineage>
        <taxon>Bacteria</taxon>
        <taxon>Bacillati</taxon>
        <taxon>Actinomycetota</taxon>
        <taxon>Actinomycetes</taxon>
        <taxon>Mycobacteriales</taxon>
        <taxon>Tsukamurellaceae</taxon>
        <taxon>Tsukamurella</taxon>
    </lineage>
</organism>
<dbReference type="EMBL" id="JAGXOE010000037">
    <property type="protein sequence ID" value="MBS4102581.1"/>
    <property type="molecule type" value="Genomic_DNA"/>
</dbReference>
<evidence type="ECO:0000256" key="1">
    <source>
        <dbReference type="SAM" id="MobiDB-lite"/>
    </source>
</evidence>
<evidence type="ECO:0000313" key="4">
    <source>
        <dbReference type="EMBL" id="VDR38703.1"/>
    </source>
</evidence>
<evidence type="ECO:0000313" key="5">
    <source>
        <dbReference type="Proteomes" id="UP000271626"/>
    </source>
</evidence>
<sequence>MTAFQHFATPVTAVATATVCGLLLAGCGSSSDPAASPTPSGAPSATATAAETRAEMCGQTRGPDGALYVHALGTVKVDCAEAMRVANAFGPQIAQAKPVTVDGWNCTFPQTPGMLARCDSGDKAIGFFSSH</sequence>
<reference evidence="4 5" key="1">
    <citation type="submission" date="2018-12" db="EMBL/GenBank/DDBJ databases">
        <authorList>
            <consortium name="Pathogen Informatics"/>
        </authorList>
    </citation>
    <scope>NUCLEOTIDE SEQUENCE [LARGE SCALE GENOMIC DNA]</scope>
    <source>
        <strain evidence="4 5">NCTC10741</strain>
    </source>
</reference>
<keyword evidence="2" id="KW-0732">Signal</keyword>
<proteinExistence type="predicted"/>
<dbReference type="OrthoDB" id="4773865at2"/>
<protein>
    <recommendedName>
        <fullName evidence="7">Lipoprotein</fullName>
    </recommendedName>
</protein>
<dbReference type="Proteomes" id="UP000271626">
    <property type="component" value="Chromosome"/>
</dbReference>
<gene>
    <name evidence="3" type="ORF">KFZ73_15190</name>
    <name evidence="4" type="ORF">NCTC10741_01830</name>
</gene>
<evidence type="ECO:0008006" key="7">
    <source>
        <dbReference type="Google" id="ProtNLM"/>
    </source>
</evidence>
<evidence type="ECO:0000313" key="3">
    <source>
        <dbReference type="EMBL" id="MBS4102581.1"/>
    </source>
</evidence>
<dbReference type="AlphaFoldDB" id="A0A3P8MDC1"/>
<keyword evidence="6" id="KW-1185">Reference proteome</keyword>